<gene>
    <name evidence="1" type="ORF">CAP51_05285</name>
</gene>
<name>A0A1Z9Z3D6_9GAMM</name>
<evidence type="ECO:0000313" key="2">
    <source>
        <dbReference type="Proteomes" id="UP000196536"/>
    </source>
</evidence>
<organism evidence="1 2">
    <name type="scientific">Acinetobacter populi</name>
    <dbReference type="NCBI Taxonomy" id="1582270"/>
    <lineage>
        <taxon>Bacteria</taxon>
        <taxon>Pseudomonadati</taxon>
        <taxon>Pseudomonadota</taxon>
        <taxon>Gammaproteobacteria</taxon>
        <taxon>Moraxellales</taxon>
        <taxon>Moraxellaceae</taxon>
        <taxon>Acinetobacter</taxon>
    </lineage>
</organism>
<comment type="caution">
    <text evidence="1">The sequence shown here is derived from an EMBL/GenBank/DDBJ whole genome shotgun (WGS) entry which is preliminary data.</text>
</comment>
<dbReference type="Proteomes" id="UP000196536">
    <property type="component" value="Unassembled WGS sequence"/>
</dbReference>
<keyword evidence="2" id="KW-1185">Reference proteome</keyword>
<evidence type="ECO:0000313" key="1">
    <source>
        <dbReference type="EMBL" id="OUY09018.1"/>
    </source>
</evidence>
<dbReference type="AlphaFoldDB" id="A0A1Z9Z3D6"/>
<accession>A0A1Z9Z3D6</accession>
<reference evidence="1 2" key="1">
    <citation type="submission" date="2017-05" db="EMBL/GenBank/DDBJ databases">
        <title>Acinetobacter populi ANC 5415 (= PBJ7), whole genome shotgun sequencing project.</title>
        <authorList>
            <person name="Nemec A."/>
            <person name="Radolfova-Krizova L."/>
        </authorList>
    </citation>
    <scope>NUCLEOTIDE SEQUENCE [LARGE SCALE GENOMIC DNA]</scope>
    <source>
        <strain evidence="1 2">PBJ7</strain>
    </source>
</reference>
<protein>
    <submittedName>
        <fullName evidence="1">Uncharacterized protein</fullName>
    </submittedName>
</protein>
<sequence length="106" mass="11537">MLIISLSFGVASVSDAAQLQTQIKDKKDVSIIKNVAATSLKPVDKPVFTPNQSVLDQLLKENGQQQTTAVSTEESRALARLNNYSPNPFTVQNKTISSLFKRLFGG</sequence>
<proteinExistence type="predicted"/>
<dbReference type="EMBL" id="NEXX01000001">
    <property type="protein sequence ID" value="OUY09018.1"/>
    <property type="molecule type" value="Genomic_DNA"/>
</dbReference>